<accession>A0A975BV32</accession>
<dbReference type="KEGG" id="dmm:dnm_082440"/>
<keyword evidence="2" id="KW-1185">Reference proteome</keyword>
<name>A0A975BV32_9BACT</name>
<dbReference type="Proteomes" id="UP000663722">
    <property type="component" value="Chromosome"/>
</dbReference>
<sequence length="628" mass="72585">MNDNDRKINILNQENPFTSSSVGDPWEDKYLDVKSINERAFKEIFQLIEQKIKNPALPCAGLVFGEVGSGKTHLISRILRYDRESEFPFSFAYIQPIEDPQQTYRYLLREVIVNLCYPINKSSATTQLDIILAKSFKEVGEKIYPSDIEKMDKFFDELRSDPVGLFKAKKISLGMLRDLGKSFKTVIEKRRSERKAIEFMRAKFPDIPKEFFKVLFQYQSPSKRSAAMDWLKGIAIDDEDAALLRVTNRMEDSPNLLEQKSRHILSCLGALLAYYGKPLVVCFDRLENYDTDAKIHSLGKMVEFLVDKAKAMLPLVFVRGQQWEETFTKKLNQQVITRLKTNEFQLKGCNDTQSLEIIRSRLAFVFGKDDTGDLFPFDQDRLTGMFKTRLHTPRQVIMLANQRLKQILYPDKELASPVLPLEKLKEEFENQCKIIRTDFNRYQPDRSRLGRALELYLSNIPSENSFQIESLTRPEDKYLDFSCKVKKGEQASDVIFIIDTELNNPYVRATLKRGIEFLENSSNGKVFYIRDARCEIPAPPKWKATNEMLEEFKKIGGRVIFLDKEHVAEWYALALLNYTVKEGDVTIVDVNNLTKSVSSEELAVFVREKIHGEQYSGFQNIGEILRGA</sequence>
<gene>
    <name evidence="1" type="ORF">dnm_082440</name>
</gene>
<dbReference type="Gene3D" id="3.40.50.300">
    <property type="entry name" value="P-loop containing nucleotide triphosphate hydrolases"/>
    <property type="match status" value="1"/>
</dbReference>
<proteinExistence type="predicted"/>
<dbReference type="EMBL" id="CP061800">
    <property type="protein sequence ID" value="QTA92168.1"/>
    <property type="molecule type" value="Genomic_DNA"/>
</dbReference>
<dbReference type="SUPFAM" id="SSF52540">
    <property type="entry name" value="P-loop containing nucleoside triphosphate hydrolases"/>
    <property type="match status" value="1"/>
</dbReference>
<evidence type="ECO:0000313" key="1">
    <source>
        <dbReference type="EMBL" id="QTA92168.1"/>
    </source>
</evidence>
<reference evidence="1" key="1">
    <citation type="journal article" date="2021" name="Microb. Physiol.">
        <title>Proteogenomic Insights into the Physiology of Marine, Sulfate-Reducing, Filamentous Desulfonema limicola and Desulfonema magnum.</title>
        <authorList>
            <person name="Schnaars V."/>
            <person name="Wohlbrand L."/>
            <person name="Scheve S."/>
            <person name="Hinrichs C."/>
            <person name="Reinhardt R."/>
            <person name="Rabus R."/>
        </authorList>
    </citation>
    <scope>NUCLEOTIDE SEQUENCE</scope>
    <source>
        <strain evidence="1">4be13</strain>
    </source>
</reference>
<organism evidence="1 2">
    <name type="scientific">Desulfonema magnum</name>
    <dbReference type="NCBI Taxonomy" id="45655"/>
    <lineage>
        <taxon>Bacteria</taxon>
        <taxon>Pseudomonadati</taxon>
        <taxon>Thermodesulfobacteriota</taxon>
        <taxon>Desulfobacteria</taxon>
        <taxon>Desulfobacterales</taxon>
        <taxon>Desulfococcaceae</taxon>
        <taxon>Desulfonema</taxon>
    </lineage>
</organism>
<evidence type="ECO:0000313" key="2">
    <source>
        <dbReference type="Proteomes" id="UP000663722"/>
    </source>
</evidence>
<dbReference type="InterPro" id="IPR027417">
    <property type="entry name" value="P-loop_NTPase"/>
</dbReference>
<protein>
    <submittedName>
        <fullName evidence="1">P-loop containing</fullName>
    </submittedName>
</protein>
<dbReference type="AlphaFoldDB" id="A0A975BV32"/>